<dbReference type="OrthoDB" id="9771580at2"/>
<protein>
    <submittedName>
        <fullName evidence="1">Terminase-like domain protein</fullName>
    </submittedName>
</protein>
<proteinExistence type="predicted"/>
<sequence length="243" mass="27752">MSSDIDLLESLLELGTKEFSKVKKKDRNLYGKEFGKESLTAFAKYIDPKFEDPLHIKSIIHLLENMERRKIQRGIINLPPRRGKSQICTRLFPAWYLGRHPDHNVILLSYSDGKAARFGRWVRDCVESNRFAQVFPNTKVRQDMRAAAEWETTEGGLVLSAGLKGGFNGDGADLLIVDDPYKNREEATSETISEKIIENFMSVGETRLSPNAIILIVHTRWLRNDLTGRLIGEDKEEFENEAL</sequence>
<accession>A0A396Z6Y3</accession>
<comment type="caution">
    <text evidence="1">The sequence shown here is derived from an EMBL/GenBank/DDBJ whole genome shotgun (WGS) entry which is preliminary data.</text>
</comment>
<evidence type="ECO:0000313" key="2">
    <source>
        <dbReference type="Proteomes" id="UP000265798"/>
    </source>
</evidence>
<evidence type="ECO:0000313" key="1">
    <source>
        <dbReference type="EMBL" id="RHX89863.1"/>
    </source>
</evidence>
<dbReference type="RefSeq" id="WP_118968929.1">
    <property type="nucleotide sequence ID" value="NZ_QHCT01000003.1"/>
</dbReference>
<gene>
    <name evidence="1" type="ORF">DLM75_12980</name>
</gene>
<dbReference type="EMBL" id="QHCT01000003">
    <property type="protein sequence ID" value="RHX89863.1"/>
    <property type="molecule type" value="Genomic_DNA"/>
</dbReference>
<reference evidence="2" key="1">
    <citation type="submission" date="2018-05" db="EMBL/GenBank/DDBJ databases">
        <title>Leptospira yasudae sp. nov. and Leptospira stimsonii sp. nov., two pathogenic species of the genus Leptospira isolated from environmental sources.</title>
        <authorList>
            <person name="Casanovas-Massana A."/>
            <person name="Hamond C."/>
            <person name="Santos L.A."/>
            <person name="Hacker K.P."/>
            <person name="Balassiano I."/>
            <person name="Medeiros M.A."/>
            <person name="Reis M.G."/>
            <person name="Ko A.I."/>
            <person name="Wunder E.A."/>
        </authorList>
    </citation>
    <scope>NUCLEOTIDE SEQUENCE [LARGE SCALE GENOMIC DNA]</scope>
    <source>
        <strain evidence="2">Yale</strain>
    </source>
</reference>
<dbReference type="Proteomes" id="UP000265798">
    <property type="component" value="Unassembled WGS sequence"/>
</dbReference>
<dbReference type="AlphaFoldDB" id="A0A396Z6Y3"/>
<dbReference type="Pfam" id="PF03237">
    <property type="entry name" value="Terminase_6N"/>
    <property type="match status" value="1"/>
</dbReference>
<organism evidence="1 2">
    <name type="scientific">Leptospira stimsonii</name>
    <dbReference type="NCBI Taxonomy" id="2202203"/>
    <lineage>
        <taxon>Bacteria</taxon>
        <taxon>Pseudomonadati</taxon>
        <taxon>Spirochaetota</taxon>
        <taxon>Spirochaetia</taxon>
        <taxon>Leptospirales</taxon>
        <taxon>Leptospiraceae</taxon>
        <taxon>Leptospira</taxon>
    </lineage>
</organism>
<name>A0A396Z6Y3_9LEPT</name>